<protein>
    <recommendedName>
        <fullName evidence="15">SDR family NAD(P)-dependent oxidoreductase</fullName>
    </recommendedName>
</protein>
<dbReference type="InterPro" id="IPR036291">
    <property type="entry name" value="NAD(P)-bd_dom_sf"/>
</dbReference>
<dbReference type="InterPro" id="IPR049552">
    <property type="entry name" value="PKS_DH_N"/>
</dbReference>
<keyword evidence="7" id="KW-0012">Acyltransferase</keyword>
<dbReference type="InterPro" id="IPR018201">
    <property type="entry name" value="Ketoacyl_synth_AS"/>
</dbReference>
<dbReference type="Pfam" id="PF22621">
    <property type="entry name" value="CurL-like_PKS_C"/>
    <property type="match status" value="1"/>
</dbReference>
<feature type="active site" description="Proton donor; for dehydratase activity" evidence="8">
    <location>
        <position position="1770"/>
    </location>
</feature>
<dbReference type="Gene3D" id="3.30.70.3290">
    <property type="match status" value="2"/>
</dbReference>
<dbReference type="SUPFAM" id="SSF55048">
    <property type="entry name" value="Probable ACP-binding domain of malonyl-CoA ACP transacylase"/>
    <property type="match status" value="2"/>
</dbReference>
<dbReference type="InterPro" id="IPR014043">
    <property type="entry name" value="Acyl_transferase_dom"/>
</dbReference>
<dbReference type="InterPro" id="IPR036736">
    <property type="entry name" value="ACP-like_sf"/>
</dbReference>
<dbReference type="Pfam" id="PF08659">
    <property type="entry name" value="KR"/>
    <property type="match status" value="1"/>
</dbReference>
<dbReference type="SMART" id="SM00827">
    <property type="entry name" value="PKS_AT"/>
    <property type="match status" value="2"/>
</dbReference>
<dbReference type="PROSITE" id="PS52004">
    <property type="entry name" value="KS3_2"/>
    <property type="match status" value="1"/>
</dbReference>
<dbReference type="CDD" id="cd08952">
    <property type="entry name" value="KR_1_SDR_x"/>
    <property type="match status" value="1"/>
</dbReference>
<dbReference type="InterPro" id="IPR020807">
    <property type="entry name" value="PKS_DH"/>
</dbReference>
<evidence type="ECO:0008006" key="15">
    <source>
        <dbReference type="Google" id="ProtNLM"/>
    </source>
</evidence>
<keyword evidence="2" id="KW-0596">Phosphopantetheine</keyword>
<dbReference type="Pfam" id="PF14765">
    <property type="entry name" value="PS-DH"/>
    <property type="match status" value="1"/>
</dbReference>
<evidence type="ECO:0000313" key="13">
    <source>
        <dbReference type="EMBL" id="GGN49010.1"/>
    </source>
</evidence>
<dbReference type="InterPro" id="IPR042104">
    <property type="entry name" value="PKS_dehydratase_sf"/>
</dbReference>
<dbReference type="SMART" id="SM00822">
    <property type="entry name" value="PKS_KR"/>
    <property type="match status" value="1"/>
</dbReference>
<dbReference type="InterPro" id="IPR001227">
    <property type="entry name" value="Ac_transferase_dom_sf"/>
</dbReference>
<dbReference type="Pfam" id="PF21089">
    <property type="entry name" value="PKS_DH_N"/>
    <property type="match status" value="1"/>
</dbReference>
<dbReference type="Pfam" id="PF02801">
    <property type="entry name" value="Ketoacyl-synt_C"/>
    <property type="match status" value="1"/>
</dbReference>
<dbReference type="InterPro" id="IPR049900">
    <property type="entry name" value="PKS_mFAS_DH"/>
</dbReference>
<evidence type="ECO:0000256" key="9">
    <source>
        <dbReference type="SAM" id="MobiDB-lite"/>
    </source>
</evidence>
<feature type="domain" description="Ketosynthase family 3 (KS3)" evidence="11">
    <location>
        <begin position="698"/>
        <end position="1125"/>
    </location>
</feature>
<dbReference type="InterPro" id="IPR006162">
    <property type="entry name" value="Ppantetheine_attach_site"/>
</dbReference>
<dbReference type="Pfam" id="PF00109">
    <property type="entry name" value="ketoacyl-synt"/>
    <property type="match status" value="1"/>
</dbReference>
<keyword evidence="14" id="KW-1185">Reference proteome</keyword>
<dbReference type="InterPro" id="IPR013968">
    <property type="entry name" value="PKS_KR"/>
</dbReference>
<dbReference type="Gene3D" id="3.40.50.720">
    <property type="entry name" value="NAD(P)-binding Rossmann-like Domain"/>
    <property type="match status" value="1"/>
</dbReference>
<dbReference type="PROSITE" id="PS00606">
    <property type="entry name" value="KS3_1"/>
    <property type="match status" value="1"/>
</dbReference>
<dbReference type="SMART" id="SM01294">
    <property type="entry name" value="PKS_PP_betabranch"/>
    <property type="match status" value="1"/>
</dbReference>
<evidence type="ECO:0000256" key="7">
    <source>
        <dbReference type="ARBA" id="ARBA00023315"/>
    </source>
</evidence>
<dbReference type="SMART" id="SM00823">
    <property type="entry name" value="PKS_PP"/>
    <property type="match status" value="2"/>
</dbReference>
<feature type="region of interest" description="Disordered" evidence="9">
    <location>
        <begin position="128"/>
        <end position="147"/>
    </location>
</feature>
<comment type="pathway">
    <text evidence="1">Antibiotic biosynthesis.</text>
</comment>
<feature type="domain" description="Carrier" evidence="10">
    <location>
        <begin position="602"/>
        <end position="679"/>
    </location>
</feature>
<evidence type="ECO:0000313" key="14">
    <source>
        <dbReference type="Proteomes" id="UP000600080"/>
    </source>
</evidence>
<dbReference type="SUPFAM" id="SSF47336">
    <property type="entry name" value="ACP-like"/>
    <property type="match status" value="2"/>
</dbReference>
<dbReference type="PROSITE" id="PS50075">
    <property type="entry name" value="CARRIER"/>
    <property type="match status" value="2"/>
</dbReference>
<dbReference type="InterPro" id="IPR020806">
    <property type="entry name" value="PKS_PP-bd"/>
</dbReference>
<dbReference type="CDD" id="cd00833">
    <property type="entry name" value="PKS"/>
    <property type="match status" value="1"/>
</dbReference>
<proteinExistence type="predicted"/>
<dbReference type="PROSITE" id="PS00012">
    <property type="entry name" value="PHOSPHOPANTETHEINE"/>
    <property type="match status" value="1"/>
</dbReference>
<feature type="domain" description="Carrier" evidence="10">
    <location>
        <begin position="2321"/>
        <end position="2396"/>
    </location>
</feature>
<evidence type="ECO:0000256" key="1">
    <source>
        <dbReference type="ARBA" id="ARBA00004792"/>
    </source>
</evidence>
<dbReference type="InterPro" id="IPR014030">
    <property type="entry name" value="Ketoacyl_synth_N"/>
</dbReference>
<dbReference type="InterPro" id="IPR032821">
    <property type="entry name" value="PKS_assoc"/>
</dbReference>
<dbReference type="InterPro" id="IPR009081">
    <property type="entry name" value="PP-bd_ACP"/>
</dbReference>
<feature type="region of interest" description="N-terminal hotdog fold" evidence="8">
    <location>
        <begin position="1573"/>
        <end position="1694"/>
    </location>
</feature>
<keyword evidence="5" id="KW-0045">Antibiotic biosynthesis</keyword>
<reference evidence="14" key="1">
    <citation type="journal article" date="2019" name="Int. J. Syst. Evol. Microbiol.">
        <title>The Global Catalogue of Microorganisms (GCM) 10K type strain sequencing project: providing services to taxonomists for standard genome sequencing and annotation.</title>
        <authorList>
            <consortium name="The Broad Institute Genomics Platform"/>
            <consortium name="The Broad Institute Genome Sequencing Center for Infectious Disease"/>
            <person name="Wu L."/>
            <person name="Ma J."/>
        </authorList>
    </citation>
    <scope>NUCLEOTIDE SEQUENCE [LARGE SCALE GENOMIC DNA]</scope>
    <source>
        <strain evidence="14">CGMCC 4.7323</strain>
    </source>
</reference>
<dbReference type="InterPro" id="IPR014031">
    <property type="entry name" value="Ketoacyl_synth_C"/>
</dbReference>
<dbReference type="InterPro" id="IPR049551">
    <property type="entry name" value="PKS_DH_C"/>
</dbReference>
<dbReference type="PANTHER" id="PTHR43775">
    <property type="entry name" value="FATTY ACID SYNTHASE"/>
    <property type="match status" value="1"/>
</dbReference>
<feature type="region of interest" description="Disordered" evidence="9">
    <location>
        <begin position="1559"/>
        <end position="1580"/>
    </location>
</feature>
<keyword evidence="4" id="KW-0808">Transferase</keyword>
<keyword evidence="6" id="KW-0511">Multifunctional enzyme</keyword>
<dbReference type="InterPro" id="IPR057326">
    <property type="entry name" value="KR_dom"/>
</dbReference>
<evidence type="ECO:0000256" key="6">
    <source>
        <dbReference type="ARBA" id="ARBA00023268"/>
    </source>
</evidence>
<evidence type="ECO:0000256" key="4">
    <source>
        <dbReference type="ARBA" id="ARBA00022679"/>
    </source>
</evidence>
<sequence>MQRVVVVGVGRQEEFGVASVSSALWAAIEDAHVVPSARSRVVVLLARTDEEDLPDWDGIPGVSVRSPRDSDPVFAAAEACLRADRPALVVVCDKPGGVAVALALETAEVEHYGPLSDDVEERAAQLRALRPRDRTSAPRATSPDATASGAVPLLLSGRTEAGLRAQADRLANHLQERTDISVADAAFTQATARTLWPHRAMVTAADREGVVAALRAVAEGRAGDAAVRAEGGGPGSAVFVFPGQGAQWVGMARELAATAPVFRDKLAECARELRPFVDFELDDVLSGALPLERVEVIQPALFAVMVSLAELWRSNGVTPAAVVGHSFGEIAAVTAAGALTLADGARLVAAVSKALARLQGNGEMVAVALPADQVTALVDEWDLDLDIAVVNGPGSTVVAGTTESATALLERLRARDVRAALLPIGIAGHSWRMEPAHEYLVREAAAVRPRATRIPVYTSTTTDPLDTGALDAEHWFLSLREPARFQQVIEELLGQGHRVFVEMSPHPVLTLPIEETAAHLGRKVVVLDTMRRDDAGHDRYLRALAEAHLHGVAPDWSTVLPDARRVSLPPYRLDLDTADTAGSGGGPGSELRERLLGCTPAQRVDEAVRLVADAVSGQIEPSATAIGADEAFRSLGVDSAGALRVRNRLVEMTGLRLPVTVLFDHPTPRALAEELVRALLGGDAPAPAPAASAPADPDEPIAIVGMACRFPGGVGSPDELWQLVHEGRDAVAAFPADRGWDLTALYDADASQPGTSYQREAALLDGVAEFDAAFFGISSREALAMDPQQRLLLETSWEALERGGIDSATLRGSRTGVFTGVMSLPYGRPLHQARPDLEGYVMTGTTSSVVSGRLSYVLGLEGPALTLDTACSSSLVALHLAGQSLRRGESDLALVGGATVMAEPGLFIEFSRLRALAPDGRSKPFSADADGFGMAEGVAVLVVERLSDARRLGHDVLAVVRGSAVNQDGASNGLTAPSGPAQQRVIRAALDSAGLRAADIDVVEAHGTGTRLGDPIEAQALLATYGSDRPAERPLYVGSLKSNIGHAQAAAGVAGVVKMVQALRHGVMPRSLYADNPTHEVEWSSDTVELLAQAREWDRADGRPRRAGVSAFGISGTNAHIILEEFAPETPEASEGAESAAPWADVAVPLVLSGKTPEAVRGQARALREHLASHPELPLAHVARELATRRTAFEHRAVVTGDREEVRAGLGEVSPVLAGPGRVAAVFSGQGAQRAGMGRQLAADFPVFDEALTEVCGHLDAELGRGLREVMWSDDPELLGRTEFAQPALFAFEVALARLWQSWGVSFTAVVGHSVGEIAAAVVAGVLTVPDAARLVVARGRLMQSLPGGGAMLAVAAGEDEVAATLGDAARVAVAAVNGPGAVVVSGARDEVARVGEIWRGRGRRVTELRVSHAFHSPLMEPVLDEFRAVVEKLRFHPPTVPIRATADTAHPIDTPEYWVDHARRAVRFGDAIERLPEADILIEVGPDAALAPLIETGHPVLASTRRGRSETHTVLTALGRAHAHGADVDWAALLPPAPRADLPTYAFQRQRYWDSASDASAGAGAGADPRSHPMLTSRTDLPGAGGLLLSGRLTPGSDPWLSHHVVMGTVLLPGTGFVELALEAARSAGAGSVDELVLRAPMVFAEGAPRDLQVWVGPDQGGAERELQIRTRETGGDWTLHATGLLAARIADTAGFGDGDWAGEVWPPAGARQLTGRSFYEELAARGYEYGPAFHGTKALWERAGDLFAEVVLPEGQPRGFGIHPALLDAALHALPITGSLYEAGEVRLPFSFNSVSLFSSDARRLRVRIRADADTAAVWITDDTGSPVLAMEGLILRSIERAQLEAAGATGRTGWFAETWRQEGRAATTDRVPGTWLLLGEVPPALGSLFADPVTAASWDRSTAPDGVLVGAGRAEDLLAALHEVAGRQTGPVWCVTSGAVTVGTADPAADVRAAGVWGLGRVAGLELPDRWGGLVDLPEWIDDATRQALAGILTVDGPDDDGAEDQLAVRDGQLWVRRLVPASAPQTGTWTPKGTVLITGGTGGLGGHVARRIAEQGSADRVLLLSRQGPAAPGATELLAEISAFGTRAEAVAVDVTDRAAMGDLLTALAAEGAPVRTVVHAAGVVRDVRIAETGAEELAAQMAAKIEGALLLDELLPDLDDFVLFSSISGVWGAAGQAGYAAGNACLDALARRRRGQGRPALSVAWGPWAGGGMLTERDERELRKRGLTPLLVPAALQALEQGIMADGAWDPVVADITWSRFLPAFTASRPSPLLGSFEEKAAALDPLARTDGGHAEGEAQSLTQRLAALPDAERLPALTEVVQTHVAALIGESGPERVSPDRALKEIGFDSLMSVELRNRFAGLIGVKLPATLVFDHPTPHALAEHLLGHLDLGAAGSAPADRPLLEVVEDLQDRVLSPLTDAATRQALTGRLTELLDRLSALDARPVAGTDGLASASAAELMQFIDTELGDL</sequence>
<dbReference type="Pfam" id="PF00550">
    <property type="entry name" value="PP-binding"/>
    <property type="match status" value="2"/>
</dbReference>
<gene>
    <name evidence="13" type="ORF">GCM10012285_36670</name>
</gene>
<evidence type="ECO:0000256" key="2">
    <source>
        <dbReference type="ARBA" id="ARBA00022450"/>
    </source>
</evidence>
<dbReference type="Pfam" id="PF16197">
    <property type="entry name" value="KAsynt_C_assoc"/>
    <property type="match status" value="1"/>
</dbReference>
<dbReference type="PANTHER" id="PTHR43775:SF51">
    <property type="entry name" value="INACTIVE PHENOLPHTHIOCEROL SYNTHESIS POLYKETIDE SYNTHASE TYPE I PKS1-RELATED"/>
    <property type="match status" value="1"/>
</dbReference>
<dbReference type="SUPFAM" id="SSF52151">
    <property type="entry name" value="FabD/lysophospholipase-like"/>
    <property type="match status" value="2"/>
</dbReference>
<dbReference type="InterPro" id="IPR016039">
    <property type="entry name" value="Thiolase-like"/>
</dbReference>
<feature type="domain" description="PKS/mFAS DH" evidence="12">
    <location>
        <begin position="1573"/>
        <end position="1847"/>
    </location>
</feature>
<evidence type="ECO:0000259" key="12">
    <source>
        <dbReference type="PROSITE" id="PS52019"/>
    </source>
</evidence>
<dbReference type="InterPro" id="IPR016035">
    <property type="entry name" value="Acyl_Trfase/lysoPLipase"/>
</dbReference>
<dbReference type="Proteomes" id="UP000600080">
    <property type="component" value="Unassembled WGS sequence"/>
</dbReference>
<evidence type="ECO:0000256" key="5">
    <source>
        <dbReference type="ARBA" id="ARBA00023194"/>
    </source>
</evidence>
<dbReference type="SMART" id="SM00826">
    <property type="entry name" value="PKS_DH"/>
    <property type="match status" value="1"/>
</dbReference>
<dbReference type="InterPro" id="IPR020841">
    <property type="entry name" value="PKS_Beta-ketoAc_synthase_dom"/>
</dbReference>
<dbReference type="SUPFAM" id="SSF53901">
    <property type="entry name" value="Thiolase-like"/>
    <property type="match status" value="1"/>
</dbReference>
<dbReference type="Pfam" id="PF00698">
    <property type="entry name" value="Acyl_transf_1"/>
    <property type="match status" value="2"/>
</dbReference>
<comment type="caution">
    <text evidence="13">The sequence shown here is derived from an EMBL/GenBank/DDBJ whole genome shotgun (WGS) entry which is preliminary data.</text>
</comment>
<evidence type="ECO:0000259" key="10">
    <source>
        <dbReference type="PROSITE" id="PS50075"/>
    </source>
</evidence>
<dbReference type="Gene3D" id="3.40.47.10">
    <property type="match status" value="1"/>
</dbReference>
<evidence type="ECO:0000256" key="3">
    <source>
        <dbReference type="ARBA" id="ARBA00022553"/>
    </source>
</evidence>
<evidence type="ECO:0000259" key="11">
    <source>
        <dbReference type="PROSITE" id="PS52004"/>
    </source>
</evidence>
<feature type="compositionally biased region" description="Low complexity" evidence="9">
    <location>
        <begin position="1559"/>
        <end position="1569"/>
    </location>
</feature>
<dbReference type="SMART" id="SM00825">
    <property type="entry name" value="PKS_KS"/>
    <property type="match status" value="1"/>
</dbReference>
<dbReference type="InterPro" id="IPR016036">
    <property type="entry name" value="Malonyl_transacylase_ACP-bd"/>
</dbReference>
<dbReference type="EMBL" id="BMND01000015">
    <property type="protein sequence ID" value="GGN49010.1"/>
    <property type="molecule type" value="Genomic_DNA"/>
</dbReference>
<feature type="region of interest" description="C-terminal hotdog fold" evidence="8">
    <location>
        <begin position="1712"/>
        <end position="1847"/>
    </location>
</feature>
<dbReference type="Gene3D" id="3.40.366.10">
    <property type="entry name" value="Malonyl-Coenzyme A Acyl Carrier Protein, domain 2"/>
    <property type="match status" value="2"/>
</dbReference>
<evidence type="ECO:0000256" key="8">
    <source>
        <dbReference type="PROSITE-ProRule" id="PRU01363"/>
    </source>
</evidence>
<dbReference type="Gene3D" id="1.10.1200.10">
    <property type="entry name" value="ACP-like"/>
    <property type="match status" value="2"/>
</dbReference>
<dbReference type="Gene3D" id="3.10.129.110">
    <property type="entry name" value="Polyketide synthase dehydratase"/>
    <property type="match status" value="1"/>
</dbReference>
<dbReference type="InterPro" id="IPR050091">
    <property type="entry name" value="PKS_NRPS_Biosynth_Enz"/>
</dbReference>
<keyword evidence="3" id="KW-0597">Phosphoprotein</keyword>
<accession>A0ABQ2JM76</accession>
<dbReference type="PROSITE" id="PS52019">
    <property type="entry name" value="PKS_MFAS_DH"/>
    <property type="match status" value="1"/>
</dbReference>
<name>A0ABQ2JM76_9ACTN</name>
<organism evidence="13 14">
    <name type="scientific">Streptomyces kronopolitis</name>
    <dbReference type="NCBI Taxonomy" id="1612435"/>
    <lineage>
        <taxon>Bacteria</taxon>
        <taxon>Bacillati</taxon>
        <taxon>Actinomycetota</taxon>
        <taxon>Actinomycetes</taxon>
        <taxon>Kitasatosporales</taxon>
        <taxon>Streptomycetaceae</taxon>
        <taxon>Streptomyces</taxon>
    </lineage>
</organism>
<dbReference type="SUPFAM" id="SSF51735">
    <property type="entry name" value="NAD(P)-binding Rossmann-fold domains"/>
    <property type="match status" value="2"/>
</dbReference>
<feature type="active site" description="Proton acceptor; for dehydratase activity" evidence="8">
    <location>
        <position position="1605"/>
    </location>
</feature>